<dbReference type="PANTHER" id="PTHR16442">
    <property type="entry name" value="RING FINGER PROTEIN 17"/>
    <property type="match status" value="1"/>
</dbReference>
<dbReference type="OrthoDB" id="6341445at2759"/>
<name>A0A5B7IMI6_PORTR</name>
<evidence type="ECO:0000313" key="2">
    <source>
        <dbReference type="EMBL" id="MPC81978.1"/>
    </source>
</evidence>
<dbReference type="PANTHER" id="PTHR16442:SF1">
    <property type="entry name" value="RING FINGER PROTEIN 17"/>
    <property type="match status" value="1"/>
</dbReference>
<evidence type="ECO:0000259" key="1">
    <source>
        <dbReference type="Pfam" id="PF00567"/>
    </source>
</evidence>
<dbReference type="GO" id="GO:0005737">
    <property type="term" value="C:cytoplasm"/>
    <property type="evidence" value="ECO:0007669"/>
    <property type="project" value="UniProtKB-ARBA"/>
</dbReference>
<dbReference type="InterPro" id="IPR035437">
    <property type="entry name" value="SNase_OB-fold_sf"/>
</dbReference>
<dbReference type="Proteomes" id="UP000324222">
    <property type="component" value="Unassembled WGS sequence"/>
</dbReference>
<dbReference type="SUPFAM" id="SSF63748">
    <property type="entry name" value="Tudor/PWWP/MBT"/>
    <property type="match status" value="1"/>
</dbReference>
<comment type="caution">
    <text evidence="2">The sequence shown here is derived from an EMBL/GenBank/DDBJ whole genome shotgun (WGS) entry which is preliminary data.</text>
</comment>
<protein>
    <submittedName>
        <fullName evidence="2">Tudor domain-containing protein 1</fullName>
    </submittedName>
</protein>
<sequence>MMEEESALVSYVDYGNKDVLPFARMYHCPAKHWLEKQPSLALACSLWEVEPAKGKDWDTEAIHIFAKLVKDVALQFLLVSYETVNNITKCQVDLRRPWRTVGIANDLPVSIREILVFLEHGVYTNNSPQDVVSGRSLLMYN</sequence>
<feature type="domain" description="Tudor" evidence="1">
    <location>
        <begin position="4"/>
        <end position="47"/>
    </location>
</feature>
<keyword evidence="3" id="KW-1185">Reference proteome</keyword>
<proteinExistence type="predicted"/>
<dbReference type="Pfam" id="PF00567">
    <property type="entry name" value="TUDOR"/>
    <property type="match status" value="1"/>
</dbReference>
<dbReference type="EMBL" id="VSRR010058571">
    <property type="protein sequence ID" value="MPC81978.1"/>
    <property type="molecule type" value="Genomic_DNA"/>
</dbReference>
<dbReference type="AlphaFoldDB" id="A0A5B7IMI6"/>
<organism evidence="2 3">
    <name type="scientific">Portunus trituberculatus</name>
    <name type="common">Swimming crab</name>
    <name type="synonym">Neptunus trituberculatus</name>
    <dbReference type="NCBI Taxonomy" id="210409"/>
    <lineage>
        <taxon>Eukaryota</taxon>
        <taxon>Metazoa</taxon>
        <taxon>Ecdysozoa</taxon>
        <taxon>Arthropoda</taxon>
        <taxon>Crustacea</taxon>
        <taxon>Multicrustacea</taxon>
        <taxon>Malacostraca</taxon>
        <taxon>Eumalacostraca</taxon>
        <taxon>Eucarida</taxon>
        <taxon>Decapoda</taxon>
        <taxon>Pleocyemata</taxon>
        <taxon>Brachyura</taxon>
        <taxon>Eubrachyura</taxon>
        <taxon>Portunoidea</taxon>
        <taxon>Portunidae</taxon>
        <taxon>Portuninae</taxon>
        <taxon>Portunus</taxon>
    </lineage>
</organism>
<dbReference type="InterPro" id="IPR002999">
    <property type="entry name" value="Tudor"/>
</dbReference>
<accession>A0A5B7IMI6</accession>
<evidence type="ECO:0000313" key="3">
    <source>
        <dbReference type="Proteomes" id="UP000324222"/>
    </source>
</evidence>
<reference evidence="2 3" key="1">
    <citation type="submission" date="2019-05" db="EMBL/GenBank/DDBJ databases">
        <title>Another draft genome of Portunus trituberculatus and its Hox gene families provides insights of decapod evolution.</title>
        <authorList>
            <person name="Jeong J.-H."/>
            <person name="Song I."/>
            <person name="Kim S."/>
            <person name="Choi T."/>
            <person name="Kim D."/>
            <person name="Ryu S."/>
            <person name="Kim W."/>
        </authorList>
    </citation>
    <scope>NUCLEOTIDE SEQUENCE [LARGE SCALE GENOMIC DNA]</scope>
    <source>
        <tissue evidence="2">Muscle</tissue>
    </source>
</reference>
<dbReference type="Gene3D" id="2.40.50.90">
    <property type="match status" value="1"/>
</dbReference>
<gene>
    <name evidence="2" type="primary">TDRD1</name>
    <name evidence="2" type="ORF">E2C01_076620</name>
</gene>